<gene>
    <name evidence="3" type="ORF">DPRO_2798</name>
</gene>
<reference evidence="4" key="1">
    <citation type="submission" date="2017-09" db="EMBL/GenBank/DDBJ databases">
        <authorList>
            <person name="Regsiter A."/>
            <person name="William W."/>
        </authorList>
    </citation>
    <scope>NUCLEOTIDE SEQUENCE [LARGE SCALE GENOMIC DNA]</scope>
    <source>
        <strain evidence="4">500-1</strain>
    </source>
</reference>
<evidence type="ECO:0000313" key="3">
    <source>
        <dbReference type="EMBL" id="SOB59708.1"/>
    </source>
</evidence>
<organism evidence="3 4">
    <name type="scientific">Pseudodesulfovibrio profundus</name>
    <dbReference type="NCBI Taxonomy" id="57320"/>
    <lineage>
        <taxon>Bacteria</taxon>
        <taxon>Pseudomonadati</taxon>
        <taxon>Thermodesulfobacteriota</taxon>
        <taxon>Desulfovibrionia</taxon>
        <taxon>Desulfovibrionales</taxon>
        <taxon>Desulfovibrionaceae</taxon>
    </lineage>
</organism>
<feature type="chain" id="PRO_5013379057" evidence="1">
    <location>
        <begin position="26"/>
        <end position="329"/>
    </location>
</feature>
<dbReference type="InterPro" id="IPR011055">
    <property type="entry name" value="Dup_hybrid_motif"/>
</dbReference>
<dbReference type="InterPro" id="IPR050570">
    <property type="entry name" value="Cell_wall_metabolism_enzyme"/>
</dbReference>
<dbReference type="SUPFAM" id="SSF51261">
    <property type="entry name" value="Duplicated hybrid motif"/>
    <property type="match status" value="1"/>
</dbReference>
<protein>
    <submittedName>
        <fullName evidence="3">Peptidase M23</fullName>
    </submittedName>
</protein>
<dbReference type="Pfam" id="PF01551">
    <property type="entry name" value="Peptidase_M23"/>
    <property type="match status" value="1"/>
</dbReference>
<dbReference type="Gene3D" id="2.70.70.10">
    <property type="entry name" value="Glucose Permease (Domain IIA)"/>
    <property type="match status" value="1"/>
</dbReference>
<dbReference type="GO" id="GO:0004222">
    <property type="term" value="F:metalloendopeptidase activity"/>
    <property type="evidence" value="ECO:0007669"/>
    <property type="project" value="TreeGrafter"/>
</dbReference>
<proteinExistence type="predicted"/>
<sequence>MKRLILLIFLVTALTLPMIPTSGTAQEFGLQEGDDAGFLLPGEAVAAEADTAADTGASALVLAAPSRVGTGQPFIVRLTSDQPLDSVAFHWQGKSVVPSISVWNNRHVALAMLGTDVLNAKPGKEELSVIASIDGKENTFRRSIVINAVDYPKQELTLPKKMVTPPQEVYDKIKADRVEIGEALTTVSPDRTWSLPFYRPVEGKMTSTYGLKRILNGKPKNPHRGLDFRAPMGTPIKAIADGTVILVGDHYYAGNSVYIDHGNGVISMYFHSSEVVVKQGDKVERGQVISKSGRTGRATGPHLHLSVSILGKLVDPAPLFASSVDDMLK</sequence>
<dbReference type="EMBL" id="LT907975">
    <property type="protein sequence ID" value="SOB59708.1"/>
    <property type="molecule type" value="Genomic_DNA"/>
</dbReference>
<keyword evidence="4" id="KW-1185">Reference proteome</keyword>
<dbReference type="AlphaFoldDB" id="A0A2C8FAA1"/>
<evidence type="ECO:0000313" key="4">
    <source>
        <dbReference type="Proteomes" id="UP000219215"/>
    </source>
</evidence>
<name>A0A2C8FAA1_9BACT</name>
<feature type="domain" description="M23ase beta-sheet core" evidence="2">
    <location>
        <begin position="222"/>
        <end position="316"/>
    </location>
</feature>
<dbReference type="KEGG" id="pprf:DPRO_2798"/>
<dbReference type="RefSeq" id="WP_097012542.1">
    <property type="nucleotide sequence ID" value="NZ_LT907975.1"/>
</dbReference>
<dbReference type="OrthoDB" id="9815245at2"/>
<dbReference type="Proteomes" id="UP000219215">
    <property type="component" value="Chromosome DPRO"/>
</dbReference>
<dbReference type="PANTHER" id="PTHR21666:SF285">
    <property type="entry name" value="M23 FAMILY METALLOPEPTIDASE"/>
    <property type="match status" value="1"/>
</dbReference>
<dbReference type="CDD" id="cd12797">
    <property type="entry name" value="M23_peptidase"/>
    <property type="match status" value="1"/>
</dbReference>
<dbReference type="Gene3D" id="2.60.40.1590">
    <property type="entry name" value="Peptidoglycan hydrolase domains"/>
    <property type="match status" value="1"/>
</dbReference>
<feature type="signal peptide" evidence="1">
    <location>
        <begin position="1"/>
        <end position="25"/>
    </location>
</feature>
<accession>A0A2C8FAA1</accession>
<dbReference type="InterPro" id="IPR016047">
    <property type="entry name" value="M23ase_b-sheet_dom"/>
</dbReference>
<keyword evidence="1" id="KW-0732">Signal</keyword>
<evidence type="ECO:0000256" key="1">
    <source>
        <dbReference type="SAM" id="SignalP"/>
    </source>
</evidence>
<evidence type="ECO:0000259" key="2">
    <source>
        <dbReference type="Pfam" id="PF01551"/>
    </source>
</evidence>
<dbReference type="PANTHER" id="PTHR21666">
    <property type="entry name" value="PEPTIDASE-RELATED"/>
    <property type="match status" value="1"/>
</dbReference>